<evidence type="ECO:0000313" key="1">
    <source>
        <dbReference type="EnsemblPlants" id="Zm00001eb401190_P001"/>
    </source>
</evidence>
<dbReference type="Gramene" id="Zm00001eb401190_T001">
    <property type="protein sequence ID" value="Zm00001eb401190_P001"/>
    <property type="gene ID" value="Zm00001eb401190"/>
</dbReference>
<organism evidence="1 2">
    <name type="scientific">Zea mays</name>
    <name type="common">Maize</name>
    <dbReference type="NCBI Taxonomy" id="4577"/>
    <lineage>
        <taxon>Eukaryota</taxon>
        <taxon>Viridiplantae</taxon>
        <taxon>Streptophyta</taxon>
        <taxon>Embryophyta</taxon>
        <taxon>Tracheophyta</taxon>
        <taxon>Spermatophyta</taxon>
        <taxon>Magnoliopsida</taxon>
        <taxon>Liliopsida</taxon>
        <taxon>Poales</taxon>
        <taxon>Poaceae</taxon>
        <taxon>PACMAD clade</taxon>
        <taxon>Panicoideae</taxon>
        <taxon>Andropogonodae</taxon>
        <taxon>Andropogoneae</taxon>
        <taxon>Tripsacinae</taxon>
        <taxon>Zea</taxon>
    </lineage>
</organism>
<dbReference type="Proteomes" id="UP000007305">
    <property type="component" value="Chromosome 9"/>
</dbReference>
<name>A0A804UKF8_MAIZE</name>
<protein>
    <submittedName>
        <fullName evidence="1">Uncharacterized protein</fullName>
    </submittedName>
</protein>
<dbReference type="EnsemblPlants" id="Zm00001eb401190_T001">
    <property type="protein sequence ID" value="Zm00001eb401190_P001"/>
    <property type="gene ID" value="Zm00001eb401190"/>
</dbReference>
<proteinExistence type="predicted"/>
<sequence length="123" mass="13231">MTPMAYFRASPESRHDDGNYLLQRVIQCGGDRLQVAIAERVGADVVTGEPVVGPVRELRGGVVFHQRALSGAAAARDQRVPGLALDGDDLAELVRGVFSNYVVSKLLLVAKEVYIIKSPSLLS</sequence>
<dbReference type="InParanoid" id="A0A804UKF8"/>
<keyword evidence="2" id="KW-1185">Reference proteome</keyword>
<reference evidence="1" key="3">
    <citation type="submission" date="2021-05" db="UniProtKB">
        <authorList>
            <consortium name="EnsemblPlants"/>
        </authorList>
    </citation>
    <scope>IDENTIFICATION</scope>
    <source>
        <strain evidence="1">cv. B73</strain>
    </source>
</reference>
<accession>A0A804UKF8</accession>
<reference evidence="2" key="1">
    <citation type="journal article" date="2009" name="Science">
        <title>The B73 maize genome: complexity, diversity, and dynamics.</title>
        <authorList>
            <person name="Schnable P.S."/>
            <person name="Ware D."/>
            <person name="Fulton R.S."/>
            <person name="Stein J.C."/>
            <person name="Wei F."/>
            <person name="Pasternak S."/>
            <person name="Liang C."/>
            <person name="Zhang J."/>
            <person name="Fulton L."/>
            <person name="Graves T.A."/>
            <person name="Minx P."/>
            <person name="Reily A.D."/>
            <person name="Courtney L."/>
            <person name="Kruchowski S.S."/>
            <person name="Tomlinson C."/>
            <person name="Strong C."/>
            <person name="Delehaunty K."/>
            <person name="Fronick C."/>
            <person name="Courtney B."/>
            <person name="Rock S.M."/>
            <person name="Belter E."/>
            <person name="Du F."/>
            <person name="Kim K."/>
            <person name="Abbott R.M."/>
            <person name="Cotton M."/>
            <person name="Levy A."/>
            <person name="Marchetto P."/>
            <person name="Ochoa K."/>
            <person name="Jackson S.M."/>
            <person name="Gillam B."/>
            <person name="Chen W."/>
            <person name="Yan L."/>
            <person name="Higginbotham J."/>
            <person name="Cardenas M."/>
            <person name="Waligorski J."/>
            <person name="Applebaum E."/>
            <person name="Phelps L."/>
            <person name="Falcone J."/>
            <person name="Kanchi K."/>
            <person name="Thane T."/>
            <person name="Scimone A."/>
            <person name="Thane N."/>
            <person name="Henke J."/>
            <person name="Wang T."/>
            <person name="Ruppert J."/>
            <person name="Shah N."/>
            <person name="Rotter K."/>
            <person name="Hodges J."/>
            <person name="Ingenthron E."/>
            <person name="Cordes M."/>
            <person name="Kohlberg S."/>
            <person name="Sgro J."/>
            <person name="Delgado B."/>
            <person name="Mead K."/>
            <person name="Chinwalla A."/>
            <person name="Leonard S."/>
            <person name="Crouse K."/>
            <person name="Collura K."/>
            <person name="Kudrna D."/>
            <person name="Currie J."/>
            <person name="He R."/>
            <person name="Angelova A."/>
            <person name="Rajasekar S."/>
            <person name="Mueller T."/>
            <person name="Lomeli R."/>
            <person name="Scara G."/>
            <person name="Ko A."/>
            <person name="Delaney K."/>
            <person name="Wissotski M."/>
            <person name="Lopez G."/>
            <person name="Campos D."/>
            <person name="Braidotti M."/>
            <person name="Ashley E."/>
            <person name="Golser W."/>
            <person name="Kim H."/>
            <person name="Lee S."/>
            <person name="Lin J."/>
            <person name="Dujmic Z."/>
            <person name="Kim W."/>
            <person name="Talag J."/>
            <person name="Zuccolo A."/>
            <person name="Fan C."/>
            <person name="Sebastian A."/>
            <person name="Kramer M."/>
            <person name="Spiegel L."/>
            <person name="Nascimento L."/>
            <person name="Zutavern T."/>
            <person name="Miller B."/>
            <person name="Ambroise C."/>
            <person name="Muller S."/>
            <person name="Spooner W."/>
            <person name="Narechania A."/>
            <person name="Ren L."/>
            <person name="Wei S."/>
            <person name="Kumari S."/>
            <person name="Faga B."/>
            <person name="Levy M.J."/>
            <person name="McMahan L."/>
            <person name="Van Buren P."/>
            <person name="Vaughn M.W."/>
            <person name="Ying K."/>
            <person name="Yeh C.-T."/>
            <person name="Emrich S.J."/>
            <person name="Jia Y."/>
            <person name="Kalyanaraman A."/>
            <person name="Hsia A.-P."/>
            <person name="Barbazuk W.B."/>
            <person name="Baucom R.S."/>
            <person name="Brutnell T.P."/>
            <person name="Carpita N.C."/>
            <person name="Chaparro C."/>
            <person name="Chia J.-M."/>
            <person name="Deragon J.-M."/>
            <person name="Estill J.C."/>
            <person name="Fu Y."/>
            <person name="Jeddeloh J.A."/>
            <person name="Han Y."/>
            <person name="Lee H."/>
            <person name="Li P."/>
            <person name="Lisch D.R."/>
            <person name="Liu S."/>
            <person name="Liu Z."/>
            <person name="Nagel D.H."/>
            <person name="McCann M.C."/>
            <person name="SanMiguel P."/>
            <person name="Myers A.M."/>
            <person name="Nettleton D."/>
            <person name="Nguyen J."/>
            <person name="Penning B.W."/>
            <person name="Ponnala L."/>
            <person name="Schneider K.L."/>
            <person name="Schwartz D.C."/>
            <person name="Sharma A."/>
            <person name="Soderlund C."/>
            <person name="Springer N.M."/>
            <person name="Sun Q."/>
            <person name="Wang H."/>
            <person name="Waterman M."/>
            <person name="Westerman R."/>
            <person name="Wolfgruber T.K."/>
            <person name="Yang L."/>
            <person name="Yu Y."/>
            <person name="Zhang L."/>
            <person name="Zhou S."/>
            <person name="Zhu Q."/>
            <person name="Bennetzen J.L."/>
            <person name="Dawe R.K."/>
            <person name="Jiang J."/>
            <person name="Jiang N."/>
            <person name="Presting G.G."/>
            <person name="Wessler S.R."/>
            <person name="Aluru S."/>
            <person name="Martienssen R.A."/>
            <person name="Clifton S.W."/>
            <person name="McCombie W.R."/>
            <person name="Wing R.A."/>
            <person name="Wilson R.K."/>
        </authorList>
    </citation>
    <scope>NUCLEOTIDE SEQUENCE [LARGE SCALE GENOMIC DNA]</scope>
    <source>
        <strain evidence="2">cv. B73</strain>
    </source>
</reference>
<evidence type="ECO:0000313" key="2">
    <source>
        <dbReference type="Proteomes" id="UP000007305"/>
    </source>
</evidence>
<dbReference type="AlphaFoldDB" id="A0A804UKF8"/>
<reference evidence="1" key="2">
    <citation type="submission" date="2019-07" db="EMBL/GenBank/DDBJ databases">
        <authorList>
            <person name="Seetharam A."/>
            <person name="Woodhouse M."/>
            <person name="Cannon E."/>
        </authorList>
    </citation>
    <scope>NUCLEOTIDE SEQUENCE [LARGE SCALE GENOMIC DNA]</scope>
    <source>
        <strain evidence="1">cv. B73</strain>
    </source>
</reference>